<proteinExistence type="predicted"/>
<organism evidence="1 2">
    <name type="scientific">Agrobacterium deltaense NCPPB 1641</name>
    <dbReference type="NCBI Taxonomy" id="1183425"/>
    <lineage>
        <taxon>Bacteria</taxon>
        <taxon>Pseudomonadati</taxon>
        <taxon>Pseudomonadota</taxon>
        <taxon>Alphaproteobacteria</taxon>
        <taxon>Hyphomicrobiales</taxon>
        <taxon>Rhizobiaceae</taxon>
        <taxon>Rhizobium/Agrobacterium group</taxon>
        <taxon>Agrobacterium</taxon>
    </lineage>
</organism>
<comment type="caution">
    <text evidence="1">The sequence shown here is derived from an EMBL/GenBank/DDBJ whole genome shotgun (WGS) entry which is preliminary data.</text>
</comment>
<sequence length="107" mass="12238">MKKSITPAPVFLKFTGYMIQDFEMFESLDGVLLLGLYHLTKKERNELNTFLASLLRSDISDRLIGDLWNTSNAEFGAEGKGIRWLLNRTVELIEGDDGTDGYYLRRS</sequence>
<dbReference type="RefSeq" id="WP_080851576.1">
    <property type="nucleotide sequence ID" value="NZ_LT009775.1"/>
</dbReference>
<evidence type="ECO:0000313" key="2">
    <source>
        <dbReference type="Proteomes" id="UP000192140"/>
    </source>
</evidence>
<reference evidence="1" key="1">
    <citation type="submission" date="2016-01" db="EMBL/GenBank/DDBJ databases">
        <authorList>
            <person name="Regsiter A."/>
            <person name="william w."/>
        </authorList>
    </citation>
    <scope>NUCLEOTIDE SEQUENCE</scope>
    <source>
        <strain evidence="1">NCPPB 1641</strain>
    </source>
</reference>
<dbReference type="EMBL" id="FCNP01000005">
    <property type="protein sequence ID" value="CVI54818.1"/>
    <property type="molecule type" value="Genomic_DNA"/>
</dbReference>
<name>A0A1S7TJP3_9HYPH</name>
<accession>A0A1S7TJP3</accession>
<evidence type="ECO:0000313" key="1">
    <source>
        <dbReference type="EMBL" id="CVI54818.1"/>
    </source>
</evidence>
<dbReference type="AlphaFoldDB" id="A0A1S7TJP3"/>
<gene>
    <name evidence="1" type="ORF">AGR7A_Cc130031</name>
</gene>
<protein>
    <submittedName>
        <fullName evidence="1">Uncharacterized protein</fullName>
    </submittedName>
</protein>
<keyword evidence="2" id="KW-1185">Reference proteome</keyword>
<dbReference type="Proteomes" id="UP000192140">
    <property type="component" value="Unassembled WGS sequence"/>
</dbReference>